<keyword evidence="3" id="KW-0460">Magnesium</keyword>
<dbReference type="Gene3D" id="3.30.1330.160">
    <property type="entry name" value="Cyanuric acid hydrolase/Barbituras, RU C"/>
    <property type="match status" value="1"/>
</dbReference>
<feature type="binding site" evidence="3">
    <location>
        <position position="357"/>
    </location>
    <ligand>
        <name>Mg(2+)</name>
        <dbReference type="ChEBI" id="CHEBI:18420"/>
        <note>structural</note>
    </ligand>
</feature>
<dbReference type="Pfam" id="PF09663">
    <property type="entry name" value="Amido_AtzD_TrzD"/>
    <property type="match status" value="1"/>
</dbReference>
<feature type="binding site" evidence="3">
    <location>
        <position position="53"/>
    </location>
    <ligand>
        <name>substrate</name>
    </ligand>
</feature>
<dbReference type="InterPro" id="IPR043008">
    <property type="entry name" value="AtzD/Barbiturase_RUA"/>
</dbReference>
<dbReference type="InterPro" id="IPR014086">
    <property type="entry name" value="AtzD/Barbiturase"/>
</dbReference>
<comment type="caution">
    <text evidence="3">Lacks conserved residue(s) required for the propagation of feature annotation.</text>
</comment>
<keyword evidence="2 3" id="KW-0378">Hydrolase</keyword>
<evidence type="ECO:0000256" key="1">
    <source>
        <dbReference type="ARBA" id="ARBA00010947"/>
    </source>
</evidence>
<dbReference type="UniPathway" id="UPA00008">
    <property type="reaction ID" value="UER00502"/>
</dbReference>
<comment type="domain">
    <text evidence="3">The monomer structure is formed from three repeating units (RUs) that share the same structure as one another. The monomer, the active site and substrate all possess threefold rotational symmetry, to the extent that the active site possesses three potential Ser-Lys catalytic dyads. It is possible that any or all of the three active-site serines may act as nucleophile (albeit only one can do so per catalytic cycle).</text>
</comment>
<comment type="similarity">
    <text evidence="1 3">Belongs to the cyclic amide hydrolase (CyAH) family.</text>
</comment>
<feature type="binding site" evidence="3">
    <location>
        <position position="358"/>
    </location>
    <ligand>
        <name>Mg(2+)</name>
        <dbReference type="ChEBI" id="CHEBI:18420"/>
        <note>structural</note>
    </ligand>
</feature>
<dbReference type="EMBL" id="WIWI01000001">
    <property type="protein sequence ID" value="MQT87570.1"/>
    <property type="molecule type" value="Genomic_DNA"/>
</dbReference>
<dbReference type="EC" id="3.5.2.15" evidence="3"/>
<evidence type="ECO:0000256" key="2">
    <source>
        <dbReference type="ARBA" id="ARBA00022801"/>
    </source>
</evidence>
<dbReference type="GO" id="GO:0019381">
    <property type="term" value="P:atrazine catabolic process"/>
    <property type="evidence" value="ECO:0007669"/>
    <property type="project" value="UniProtKB-UniRule"/>
</dbReference>
<feature type="binding site" evidence="3">
    <location>
        <position position="331"/>
    </location>
    <ligand>
        <name>substrate</name>
    </ligand>
</feature>
<protein>
    <recommendedName>
        <fullName evidence="3">Cyanuric acid amidohydrolase</fullName>
        <shortName evidence="3">CAH</shortName>
        <ecNumber evidence="3">3.5.2.15</ecNumber>
    </recommendedName>
</protein>
<name>A0A6A7YIV4_9PSED</name>
<dbReference type="InterPro" id="IPR043007">
    <property type="entry name" value="AtzD/Barbiturase_RUC"/>
</dbReference>
<feature type="active site" evidence="3">
    <location>
        <position position="162"/>
    </location>
</feature>
<reference evidence="6 7" key="1">
    <citation type="submission" date="2019-10" db="EMBL/GenBank/DDBJ databases">
        <title>Evaluation of single-gene subtyping targets for Pseudomonas.</title>
        <authorList>
            <person name="Reichler S.J."/>
            <person name="Orsi R.H."/>
            <person name="Wiedmann M."/>
            <person name="Martin N.H."/>
            <person name="Murphy S.I."/>
        </authorList>
    </citation>
    <scope>NUCLEOTIDE SEQUENCE [LARGE SCALE GENOMIC DNA]</scope>
    <source>
        <strain evidence="5 7">FSL R10-3254</strain>
        <strain evidence="4 6">FSL R10-3257</strain>
    </source>
</reference>
<evidence type="ECO:0000313" key="6">
    <source>
        <dbReference type="Proteomes" id="UP000441404"/>
    </source>
</evidence>
<dbReference type="AlphaFoldDB" id="A0A6A7YIV4"/>
<gene>
    <name evidence="5" type="ORF">GHO39_00090</name>
    <name evidence="4" type="ORF">GHO40_09120</name>
</gene>
<comment type="activity regulation">
    <text evidence="3">Inhibited by barbituric acid.</text>
</comment>
<comment type="pathway">
    <text evidence="3">Xenobiotic degradation; atrazine degradation; biuret from cyanurate: step 1/1.</text>
</comment>
<feature type="binding site" evidence="3">
    <location>
        <begin position="350"/>
        <end position="351"/>
    </location>
    <ligand>
        <name>substrate</name>
    </ligand>
</feature>
<proteinExistence type="inferred from homology"/>
<dbReference type="GO" id="GO:0046872">
    <property type="term" value="F:metal ion binding"/>
    <property type="evidence" value="ECO:0007669"/>
    <property type="project" value="UniProtKB-UniRule"/>
</dbReference>
<feature type="region of interest" description="RU A" evidence="3">
    <location>
        <begin position="1"/>
        <end position="104"/>
    </location>
</feature>
<dbReference type="RefSeq" id="WP_153325988.1">
    <property type="nucleotide sequence ID" value="NZ_WIWI01000001.1"/>
</dbReference>
<feature type="binding site" evidence="3">
    <location>
        <position position="353"/>
    </location>
    <ligand>
        <name>Mg(2+)</name>
        <dbReference type="ChEBI" id="CHEBI:18420"/>
        <note>structural</note>
    </ligand>
</feature>
<keyword evidence="3" id="KW-0479">Metal-binding</keyword>
<dbReference type="Gene3D" id="3.30.1330.170">
    <property type="entry name" value="Cyanuric acid hydrolase/Barbiturase, RU A"/>
    <property type="match status" value="1"/>
</dbReference>
<dbReference type="InterPro" id="IPR043006">
    <property type="entry name" value="AtzD/Barbiturase_RUB"/>
</dbReference>
<dbReference type="Proteomes" id="UP000489190">
    <property type="component" value="Unassembled WGS sequence"/>
</dbReference>
<feature type="binding site" evidence="3">
    <location>
        <begin position="84"/>
        <end position="85"/>
    </location>
    <ligand>
        <name>substrate</name>
    </ligand>
</feature>
<evidence type="ECO:0000256" key="3">
    <source>
        <dbReference type="HAMAP-Rule" id="MF_01989"/>
    </source>
</evidence>
<feature type="binding site" evidence="3">
    <location>
        <position position="194"/>
    </location>
    <ligand>
        <name>substrate</name>
    </ligand>
</feature>
<evidence type="ECO:0000313" key="7">
    <source>
        <dbReference type="Proteomes" id="UP000489190"/>
    </source>
</evidence>
<dbReference type="NCBIfam" id="TIGR02714">
    <property type="entry name" value="amido_AtzD_TrzD"/>
    <property type="match status" value="1"/>
</dbReference>
<feature type="region of interest" description="RU C" evidence="3">
    <location>
        <begin position="257"/>
        <end position="373"/>
    </location>
</feature>
<comment type="function">
    <text evidence="3">Responsible for the hydrolysis of cyanuric acid, an intermediate formed during catabolism of s-triazine based compounds in herbicides such as atrazine and polymers such as melamine. Catalyzes the hydrolytic opening of the s-triazine ring of cyanuric acid (2,4,6-trihydroxy-s-triazine) to yield carbon dioxide and carboxybiuret, which spontaneously decarboxylates to biuret.</text>
</comment>
<organism evidence="4 6">
    <name type="scientific">Pseudomonas helleri</name>
    <dbReference type="NCBI Taxonomy" id="1608996"/>
    <lineage>
        <taxon>Bacteria</taxon>
        <taxon>Pseudomonadati</taxon>
        <taxon>Pseudomonadota</taxon>
        <taxon>Gammaproteobacteria</taxon>
        <taxon>Pseudomonadales</taxon>
        <taxon>Pseudomonadaceae</taxon>
        <taxon>Pseudomonas</taxon>
    </lineage>
</organism>
<feature type="site" description="Important for substrate specificity" evidence="3">
    <location>
        <position position="327"/>
    </location>
</feature>
<dbReference type="EMBL" id="WIWJ01000013">
    <property type="protein sequence ID" value="MQT46887.1"/>
    <property type="molecule type" value="Genomic_DNA"/>
</dbReference>
<sequence length="373" mass="39404">MRWKARVQRFEAQSPSDLSAVDQAAAMGLLDAKRVIGVLGKTEGNGCVNDFTRGYATESVIQCLERHGAAHDAPAEERAVVVMSGGTEGCLSPHWIVFEKLPDDAPEQTEPRLAMAQAVTRALMPEEIGTSVQIQLVADAVRAAMEMASIDSADDVHYVQVKCPLLTRQRIAEANARGASTSTTDTYKSMSYSRAASALGVGVALDELDGKTPGELGPGICQDFDLYSSRASTSAGVELMHHEILVLGNSRAWGGDLVIGHRVMKDAIDLDAVQGVLGDLGFESSKQLSADDRDRLIAVLAKAEPSQTGTIRGARHTMLDDSDIPATRHARALVGGVLAAMVGDTRLFVSGGAEHQGPDGGGPVAAIARLKRP</sequence>
<dbReference type="Gene3D" id="3.30.1330.180">
    <property type="entry name" value="Cyanuric acid hydrolase/Barbiturase, RU B"/>
    <property type="match status" value="1"/>
</dbReference>
<feature type="active site" description="Nucleophile" evidence="3">
    <location>
        <position position="234"/>
    </location>
</feature>
<feature type="binding site" evidence="3">
    <location>
        <position position="356"/>
    </location>
    <ligand>
        <name>Mg(2+)</name>
        <dbReference type="ChEBI" id="CHEBI:18420"/>
        <note>structural</note>
    </ligand>
</feature>
<comment type="caution">
    <text evidence="4">The sequence shown here is derived from an EMBL/GenBank/DDBJ whole genome shotgun (WGS) entry which is preliminary data.</text>
</comment>
<accession>A0A6A7YIV4</accession>
<evidence type="ECO:0000313" key="4">
    <source>
        <dbReference type="EMBL" id="MQT46887.1"/>
    </source>
</evidence>
<feature type="binding site" evidence="3">
    <location>
        <position position="304"/>
    </location>
    <ligand>
        <name>Mg(2+)</name>
        <dbReference type="ChEBI" id="CHEBI:18420"/>
        <note>structural</note>
    </ligand>
</feature>
<evidence type="ECO:0000313" key="5">
    <source>
        <dbReference type="EMBL" id="MQT87570.1"/>
    </source>
</evidence>
<dbReference type="GO" id="GO:0018753">
    <property type="term" value="F:cyanuric acid amidohydrolase activity"/>
    <property type="evidence" value="ECO:0007669"/>
    <property type="project" value="UniProtKB-UniRule"/>
</dbReference>
<feature type="binding site" evidence="3">
    <location>
        <position position="361"/>
    </location>
    <ligand>
        <name>Mg(2+)</name>
        <dbReference type="ChEBI" id="CHEBI:18420"/>
        <note>structural</note>
    </ligand>
</feature>
<comment type="subunit">
    <text evidence="3">Homotetramer.</text>
</comment>
<dbReference type="Proteomes" id="UP000441404">
    <property type="component" value="Unassembled WGS sequence"/>
</dbReference>
<dbReference type="HAMAP" id="MF_01989">
    <property type="entry name" value="Cyc_amidohydrol"/>
    <property type="match status" value="1"/>
</dbReference>
<feature type="binding site" evidence="3">
    <location>
        <begin position="234"/>
        <end position="235"/>
    </location>
    <ligand>
        <name>substrate</name>
    </ligand>
</feature>
<comment type="catalytic activity">
    <reaction evidence="3">
        <text>cyanurate + H2O = 1-carboxybiuret + H(+)</text>
        <dbReference type="Rhea" id="RHEA:70363"/>
        <dbReference type="ChEBI" id="CHEBI:15377"/>
        <dbReference type="ChEBI" id="CHEBI:15378"/>
        <dbReference type="ChEBI" id="CHEBI:38028"/>
        <dbReference type="ChEBI" id="CHEBI:142864"/>
        <dbReference type="EC" id="3.5.2.15"/>
    </reaction>
</comment>